<evidence type="ECO:0000256" key="2">
    <source>
        <dbReference type="ARBA" id="ARBA00022963"/>
    </source>
</evidence>
<dbReference type="Proteomes" id="UP000184241">
    <property type="component" value="Unassembled WGS sequence"/>
</dbReference>
<dbReference type="PANTHER" id="PTHR10272">
    <property type="entry name" value="PLATELET-ACTIVATING FACTOR ACETYLHYDROLASE"/>
    <property type="match status" value="1"/>
</dbReference>
<keyword evidence="2" id="KW-0442">Lipid degradation</keyword>
<accession>A0A1M5WNM2</accession>
<dbReference type="AlphaFoldDB" id="A0A1M5WNM2"/>
<feature type="transmembrane region" description="Helical" evidence="4">
    <location>
        <begin position="32"/>
        <end position="50"/>
    </location>
</feature>
<sequence>MRIFEILLFVSSICLWLKRIWGGIVLKSKVYWILFFSADIILFLHIIIEGARWQMSFIYISLIIGLILESVSIYKGLNSTSNTLTRSVILTFILGIFALISISIPIILPVFKLAKPTGVYSVGTSNFIYTDQSRKVSNGEPRKINVQIWYPAEIESSIKKEKYISNLSEYSAAIEKVYGVPKQLLSYLSLIDSHTYKDAPFTEKVEKAPVIFFSHGNMMGQRFTNTFQALELASHGYIVVAVEHPETALMSVYSNSDFVTFKGTSSGLPMEYEVQNRASKPVIEQQTLDIEFVLKQIQDMNEKNDKPTISGRMDFDKLGIIGHSQGGATAVDVMYKNKAFKAAIDMDGYLYGEERMEALDRPLLIMNGKFEYEELKDSVEMSEAEQAKRKIVLGDLGTSIDIKEAGHLSFTDIPLYSPIIEILSPKIKQNHRIINELTLVFLNKYFKEDIKDFNSLLDIYPEISLSKN</sequence>
<keyword evidence="4" id="KW-0812">Transmembrane</keyword>
<evidence type="ECO:0000256" key="3">
    <source>
        <dbReference type="ARBA" id="ARBA00023098"/>
    </source>
</evidence>
<reference evidence="5 6" key="1">
    <citation type="submission" date="2016-11" db="EMBL/GenBank/DDBJ databases">
        <authorList>
            <person name="Jaros S."/>
            <person name="Januszkiewicz K."/>
            <person name="Wedrychowicz H."/>
        </authorList>
    </citation>
    <scope>NUCLEOTIDE SEQUENCE [LARGE SCALE GENOMIC DNA]</scope>
    <source>
        <strain evidence="5 6">DSM 6191</strain>
    </source>
</reference>
<feature type="transmembrane region" description="Helical" evidence="4">
    <location>
        <begin position="57"/>
        <end position="77"/>
    </location>
</feature>
<evidence type="ECO:0000256" key="4">
    <source>
        <dbReference type="SAM" id="Phobius"/>
    </source>
</evidence>
<evidence type="ECO:0000313" key="6">
    <source>
        <dbReference type="Proteomes" id="UP000184241"/>
    </source>
</evidence>
<evidence type="ECO:0000256" key="1">
    <source>
        <dbReference type="ARBA" id="ARBA00022801"/>
    </source>
</evidence>
<keyword evidence="1 5" id="KW-0378">Hydrolase</keyword>
<keyword evidence="4" id="KW-0472">Membrane</keyword>
<dbReference type="Gene3D" id="3.40.50.1820">
    <property type="entry name" value="alpha/beta hydrolase"/>
    <property type="match status" value="1"/>
</dbReference>
<dbReference type="PANTHER" id="PTHR10272:SF0">
    <property type="entry name" value="PLATELET-ACTIVATING FACTOR ACETYLHYDROLASE"/>
    <property type="match status" value="1"/>
</dbReference>
<dbReference type="Pfam" id="PF03403">
    <property type="entry name" value="PAF-AH_p_II"/>
    <property type="match status" value="1"/>
</dbReference>
<evidence type="ECO:0000313" key="5">
    <source>
        <dbReference type="EMBL" id="SHH89109.1"/>
    </source>
</evidence>
<gene>
    <name evidence="5" type="ORF">SAMN02745941_01178</name>
</gene>
<name>A0A1M5WNM2_9CLOT</name>
<dbReference type="GO" id="GO:0003847">
    <property type="term" value="F:1-alkyl-2-acetylglycerophosphocholine esterase activity"/>
    <property type="evidence" value="ECO:0007669"/>
    <property type="project" value="TreeGrafter"/>
</dbReference>
<proteinExistence type="predicted"/>
<keyword evidence="3" id="KW-0443">Lipid metabolism</keyword>
<keyword evidence="4" id="KW-1133">Transmembrane helix</keyword>
<dbReference type="InterPro" id="IPR029058">
    <property type="entry name" value="AB_hydrolase_fold"/>
</dbReference>
<organism evidence="5 6">
    <name type="scientific">Clostridium intestinale DSM 6191</name>
    <dbReference type="NCBI Taxonomy" id="1121320"/>
    <lineage>
        <taxon>Bacteria</taxon>
        <taxon>Bacillati</taxon>
        <taxon>Bacillota</taxon>
        <taxon>Clostridia</taxon>
        <taxon>Eubacteriales</taxon>
        <taxon>Clostridiaceae</taxon>
        <taxon>Clostridium</taxon>
    </lineage>
</organism>
<dbReference type="EMBL" id="FQXU01000004">
    <property type="protein sequence ID" value="SHH89109.1"/>
    <property type="molecule type" value="Genomic_DNA"/>
</dbReference>
<protein>
    <submittedName>
        <fullName evidence="5">Platelet-activating factor acetylhydrolase, isoform II</fullName>
    </submittedName>
</protein>
<dbReference type="SUPFAM" id="SSF53474">
    <property type="entry name" value="alpha/beta-Hydrolases"/>
    <property type="match status" value="1"/>
</dbReference>
<dbReference type="RefSeq" id="WP_073017661.1">
    <property type="nucleotide sequence ID" value="NZ_FQXU01000004.1"/>
</dbReference>
<feature type="transmembrane region" description="Helical" evidence="4">
    <location>
        <begin position="89"/>
        <end position="111"/>
    </location>
</feature>
<dbReference type="GO" id="GO:0016042">
    <property type="term" value="P:lipid catabolic process"/>
    <property type="evidence" value="ECO:0007669"/>
    <property type="project" value="UniProtKB-KW"/>
</dbReference>